<protein>
    <submittedName>
        <fullName evidence="1">Uncharacterized protein</fullName>
    </submittedName>
</protein>
<evidence type="ECO:0000313" key="1">
    <source>
        <dbReference type="EMBL" id="AUX41351.1"/>
    </source>
</evidence>
<proteinExistence type="predicted"/>
<evidence type="ECO:0000313" key="2">
    <source>
        <dbReference type="Proteomes" id="UP000238348"/>
    </source>
</evidence>
<dbReference type="OrthoDB" id="5519335at2"/>
<dbReference type="EMBL" id="CP012673">
    <property type="protein sequence ID" value="AUX41351.1"/>
    <property type="molecule type" value="Genomic_DNA"/>
</dbReference>
<dbReference type="AlphaFoldDB" id="A0A2L0EPW7"/>
<organism evidence="1 2">
    <name type="scientific">Sorangium cellulosum</name>
    <name type="common">Polyangium cellulosum</name>
    <dbReference type="NCBI Taxonomy" id="56"/>
    <lineage>
        <taxon>Bacteria</taxon>
        <taxon>Pseudomonadati</taxon>
        <taxon>Myxococcota</taxon>
        <taxon>Polyangia</taxon>
        <taxon>Polyangiales</taxon>
        <taxon>Polyangiaceae</taxon>
        <taxon>Sorangium</taxon>
    </lineage>
</organism>
<name>A0A2L0EPW7_SORCE</name>
<reference evidence="1 2" key="1">
    <citation type="submission" date="2015-09" db="EMBL/GenBank/DDBJ databases">
        <title>Sorangium comparison.</title>
        <authorList>
            <person name="Zaburannyi N."/>
            <person name="Bunk B."/>
            <person name="Overmann J."/>
            <person name="Mueller R."/>
        </authorList>
    </citation>
    <scope>NUCLEOTIDE SEQUENCE [LARGE SCALE GENOMIC DNA]</scope>
    <source>
        <strain evidence="1 2">So ce26</strain>
    </source>
</reference>
<accession>A0A2L0EPW7</accession>
<dbReference type="RefSeq" id="WP_104979507.1">
    <property type="nucleotide sequence ID" value="NZ_CP012673.1"/>
</dbReference>
<dbReference type="Proteomes" id="UP000238348">
    <property type="component" value="Chromosome"/>
</dbReference>
<gene>
    <name evidence="1" type="ORF">SOCE26_027620</name>
</gene>
<sequence>MKLAYSFTLAAALAAIPGCGGSISGLCEDKCDCTGDCSPNDEEDCIDNLEDAERAAVEEGCEDQFDEAIACVESEFECRGDDVDIDGCSREAENLGSCAGRDVELMFLLAF</sequence>